<dbReference type="RefSeq" id="WP_070370293.1">
    <property type="nucleotide sequence ID" value="NZ_LKEU01000018.1"/>
</dbReference>
<dbReference type="InterPro" id="IPR001926">
    <property type="entry name" value="TrpB-like_PALP"/>
</dbReference>
<dbReference type="Pfam" id="PF00291">
    <property type="entry name" value="PALP"/>
    <property type="match status" value="1"/>
</dbReference>
<evidence type="ECO:0000259" key="3">
    <source>
        <dbReference type="Pfam" id="PF00291"/>
    </source>
</evidence>
<comment type="cofactor">
    <cofactor evidence="1">
        <name>pyridoxal 5'-phosphate</name>
        <dbReference type="ChEBI" id="CHEBI:597326"/>
    </cofactor>
</comment>
<dbReference type="InterPro" id="IPR010081">
    <property type="entry name" value="DiNH2opropionate_NH3_lyase"/>
</dbReference>
<sequence length="400" mass="42602">MNSPITIISGVGRNPITDPEPTPVLSPSAVVGVRRFHQSLPQYQPTPLMALPDLAEKLGVRNIFVKDESHRFGLNAFKSLGASYAMATIIAGQIQADMADLTFPLLSSTAIHQQIKNLVFITATDGNHGKGVAWAAALFGCRAIVLMPKGSKPSRAAAIRAINDTPVEITELNYDECVRRAAQLAKEKGYILIQDTGFDDYEAIPNAITQGYTTMASEALEQLQECGIARPSHVFLQAGVGSMAGGVLGYLSQYYNQYPPITTIVEPDTVACIFKSVQQGQPVAIGGHPETIMAGLNCGEPNPLTWPILRDLASFYASCPDWVTKLGMQTLAHPGGTDPAIISGESGAVGLGLLISLCTDQSLTALKQSLNLDRNSTILLFSTEGNTDPEGYQAIVTGTV</sequence>
<keyword evidence="2" id="KW-0663">Pyridoxal phosphate</keyword>
<evidence type="ECO:0000313" key="4">
    <source>
        <dbReference type="EMBL" id="OFV71647.1"/>
    </source>
</evidence>
<keyword evidence="4" id="KW-0456">Lyase</keyword>
<dbReference type="Gene3D" id="3.40.50.1100">
    <property type="match status" value="3"/>
</dbReference>
<dbReference type="OrthoDB" id="34584at2"/>
<dbReference type="CDD" id="cd00640">
    <property type="entry name" value="Trp-synth-beta_II"/>
    <property type="match status" value="1"/>
</dbReference>
<dbReference type="EC" id="4.3.1.15" evidence="4"/>
<organism evidence="4 5">
    <name type="scientific">Acetobacterium wieringae</name>
    <dbReference type="NCBI Taxonomy" id="52694"/>
    <lineage>
        <taxon>Bacteria</taxon>
        <taxon>Bacillati</taxon>
        <taxon>Bacillota</taxon>
        <taxon>Clostridia</taxon>
        <taxon>Eubacteriales</taxon>
        <taxon>Eubacteriaceae</taxon>
        <taxon>Acetobacterium</taxon>
    </lineage>
</organism>
<comment type="caution">
    <text evidence="4">The sequence shown here is derived from an EMBL/GenBank/DDBJ whole genome shotgun (WGS) entry which is preliminary data.</text>
</comment>
<gene>
    <name evidence="4" type="primary">ygeX</name>
    <name evidence="4" type="ORF">ACWI_09520</name>
</gene>
<dbReference type="EMBL" id="LKEU01000018">
    <property type="protein sequence ID" value="OFV71647.1"/>
    <property type="molecule type" value="Genomic_DNA"/>
</dbReference>
<accession>A0A1F2PK08</accession>
<dbReference type="InterPro" id="IPR036052">
    <property type="entry name" value="TrpB-like_PALP_sf"/>
</dbReference>
<protein>
    <submittedName>
        <fullName evidence="4">Diaminopropionate ammonia-lyase</fullName>
        <ecNumber evidence="4">4.3.1.15</ecNumber>
    </submittedName>
</protein>
<proteinExistence type="predicted"/>
<evidence type="ECO:0000256" key="2">
    <source>
        <dbReference type="ARBA" id="ARBA00022898"/>
    </source>
</evidence>
<dbReference type="PANTHER" id="PTHR42937:SF1">
    <property type="entry name" value="DIAMINOPROPIONATE AMMONIA-LYASE"/>
    <property type="match status" value="1"/>
</dbReference>
<dbReference type="Proteomes" id="UP000176244">
    <property type="component" value="Unassembled WGS sequence"/>
</dbReference>
<dbReference type="GO" id="GO:0030170">
    <property type="term" value="F:pyridoxal phosphate binding"/>
    <property type="evidence" value="ECO:0007669"/>
    <property type="project" value="InterPro"/>
</dbReference>
<dbReference type="NCBIfam" id="NF006058">
    <property type="entry name" value="PRK08206.1"/>
    <property type="match status" value="1"/>
</dbReference>
<dbReference type="STRING" id="52694.ACWI_09520"/>
<feature type="domain" description="Tryptophan synthase beta chain-like PALP" evidence="3">
    <location>
        <begin position="42"/>
        <end position="354"/>
    </location>
</feature>
<name>A0A1F2PK08_9FIRM</name>
<dbReference type="SUPFAM" id="SSF53686">
    <property type="entry name" value="Tryptophan synthase beta subunit-like PLP-dependent enzymes"/>
    <property type="match status" value="1"/>
</dbReference>
<evidence type="ECO:0000313" key="5">
    <source>
        <dbReference type="Proteomes" id="UP000176244"/>
    </source>
</evidence>
<dbReference type="GO" id="GO:1901605">
    <property type="term" value="P:alpha-amino acid metabolic process"/>
    <property type="evidence" value="ECO:0007669"/>
    <property type="project" value="UniProtKB-ARBA"/>
</dbReference>
<dbReference type="PANTHER" id="PTHR42937">
    <property type="match status" value="1"/>
</dbReference>
<dbReference type="AlphaFoldDB" id="A0A1F2PK08"/>
<evidence type="ECO:0000256" key="1">
    <source>
        <dbReference type="ARBA" id="ARBA00001933"/>
    </source>
</evidence>
<dbReference type="NCBIfam" id="TIGR01747">
    <property type="entry name" value="diampropi_NH3ly"/>
    <property type="match status" value="1"/>
</dbReference>
<dbReference type="GO" id="GO:0008838">
    <property type="term" value="F:diaminopropionate ammonia-lyase activity"/>
    <property type="evidence" value="ECO:0007669"/>
    <property type="project" value="UniProtKB-EC"/>
</dbReference>
<reference evidence="4 5" key="1">
    <citation type="submission" date="2015-09" db="EMBL/GenBank/DDBJ databases">
        <title>Genome sequence of Acetobacterium wieringae DSM 1911.</title>
        <authorList>
            <person name="Poehlein A."/>
            <person name="Bengelsdorf F.R."/>
            <person name="Schiel-Bengelsdorf B."/>
            <person name="Duerre P."/>
            <person name="Daniel R."/>
        </authorList>
    </citation>
    <scope>NUCLEOTIDE SEQUENCE [LARGE SCALE GENOMIC DNA]</scope>
    <source>
        <strain evidence="4 5">DSM 1911</strain>
    </source>
</reference>